<organism evidence="1 2">
    <name type="scientific">Thalassiosira oceanica</name>
    <name type="common">Marine diatom</name>
    <dbReference type="NCBI Taxonomy" id="159749"/>
    <lineage>
        <taxon>Eukaryota</taxon>
        <taxon>Sar</taxon>
        <taxon>Stramenopiles</taxon>
        <taxon>Ochrophyta</taxon>
        <taxon>Bacillariophyta</taxon>
        <taxon>Coscinodiscophyceae</taxon>
        <taxon>Thalassiosirophycidae</taxon>
        <taxon>Thalassiosirales</taxon>
        <taxon>Thalassiosiraceae</taxon>
        <taxon>Thalassiosira</taxon>
    </lineage>
</organism>
<evidence type="ECO:0000313" key="1">
    <source>
        <dbReference type="EMBL" id="EJK51053.1"/>
    </source>
</evidence>
<comment type="caution">
    <text evidence="1">The sequence shown here is derived from an EMBL/GenBank/DDBJ whole genome shotgun (WGS) entry which is preliminary data.</text>
</comment>
<dbReference type="AlphaFoldDB" id="K0RBI1"/>
<gene>
    <name evidence="1" type="ORF">THAOC_29812</name>
</gene>
<reference evidence="1 2" key="1">
    <citation type="journal article" date="2012" name="Genome Biol.">
        <title>Genome and low-iron response of an oceanic diatom adapted to chronic iron limitation.</title>
        <authorList>
            <person name="Lommer M."/>
            <person name="Specht M."/>
            <person name="Roy A.S."/>
            <person name="Kraemer L."/>
            <person name="Andreson R."/>
            <person name="Gutowska M.A."/>
            <person name="Wolf J."/>
            <person name="Bergner S.V."/>
            <person name="Schilhabel M.B."/>
            <person name="Klostermeier U.C."/>
            <person name="Beiko R.G."/>
            <person name="Rosenstiel P."/>
            <person name="Hippler M."/>
            <person name="Laroche J."/>
        </authorList>
    </citation>
    <scope>NUCLEOTIDE SEQUENCE [LARGE SCALE GENOMIC DNA]</scope>
    <source>
        <strain evidence="1 2">CCMP1005</strain>
    </source>
</reference>
<keyword evidence="2" id="KW-1185">Reference proteome</keyword>
<name>K0RBI1_THAOC</name>
<dbReference type="Proteomes" id="UP000266841">
    <property type="component" value="Unassembled WGS sequence"/>
</dbReference>
<evidence type="ECO:0000313" key="2">
    <source>
        <dbReference type="Proteomes" id="UP000266841"/>
    </source>
</evidence>
<sequence length="222" mass="24695">MPGPTASADARIVNGGRFCSGKPTSDIVLPWRTSGQYWPSPDGSVYRALSRWVLAYGSDNPSDDAVKPHWEQLANAMQLSERIKMLELENVQLDAHTLQMIEASVRQKGIVQFTLTSNHFHGGEGVQFAVNVLKSNESVTKFCWCYNSFHSTEEACNLVDTVLEHQTTSSVEFIELSSLREFDGIDPYAPVKRLFDRTPRARTGMLLKIDLGSNGIKTNGDK</sequence>
<protein>
    <submittedName>
        <fullName evidence="1">Uncharacterized protein</fullName>
    </submittedName>
</protein>
<dbReference type="Gene3D" id="3.80.10.10">
    <property type="entry name" value="Ribonuclease Inhibitor"/>
    <property type="match status" value="1"/>
</dbReference>
<dbReference type="OrthoDB" id="120976at2759"/>
<proteinExistence type="predicted"/>
<dbReference type="EMBL" id="AGNL01042307">
    <property type="protein sequence ID" value="EJK51053.1"/>
    <property type="molecule type" value="Genomic_DNA"/>
</dbReference>
<dbReference type="SUPFAM" id="SSF52047">
    <property type="entry name" value="RNI-like"/>
    <property type="match status" value="1"/>
</dbReference>
<accession>K0RBI1</accession>
<dbReference type="InterPro" id="IPR032675">
    <property type="entry name" value="LRR_dom_sf"/>
</dbReference>